<feature type="domain" description="TonB-dependent receptor-like beta-barrel" evidence="11">
    <location>
        <begin position="349"/>
        <end position="820"/>
    </location>
</feature>
<dbReference type="InterPro" id="IPR012910">
    <property type="entry name" value="Plug_dom"/>
</dbReference>
<evidence type="ECO:0000259" key="12">
    <source>
        <dbReference type="Pfam" id="PF07715"/>
    </source>
</evidence>
<dbReference type="Pfam" id="PF00593">
    <property type="entry name" value="TonB_dep_Rec_b-barrel"/>
    <property type="match status" value="1"/>
</dbReference>
<dbReference type="Gene3D" id="2.170.130.10">
    <property type="entry name" value="TonB-dependent receptor, plug domain"/>
    <property type="match status" value="1"/>
</dbReference>
<evidence type="ECO:0000256" key="8">
    <source>
        <dbReference type="PROSITE-ProRule" id="PRU01360"/>
    </source>
</evidence>
<dbReference type="PANTHER" id="PTHR47234:SF2">
    <property type="entry name" value="TONB-DEPENDENT RECEPTOR"/>
    <property type="match status" value="1"/>
</dbReference>
<dbReference type="InterPro" id="IPR037066">
    <property type="entry name" value="Plug_dom_sf"/>
</dbReference>
<dbReference type="CDD" id="cd01347">
    <property type="entry name" value="ligand_gated_channel"/>
    <property type="match status" value="1"/>
</dbReference>
<dbReference type="EMBL" id="SNXI01000002">
    <property type="protein sequence ID" value="TDP40258.1"/>
    <property type="molecule type" value="Genomic_DNA"/>
</dbReference>
<dbReference type="PANTHER" id="PTHR47234">
    <property type="match status" value="1"/>
</dbReference>
<keyword evidence="5 9" id="KW-0798">TonB box</keyword>
<feature type="chain" id="PRO_5020796611" evidence="10">
    <location>
        <begin position="26"/>
        <end position="856"/>
    </location>
</feature>
<evidence type="ECO:0000256" key="6">
    <source>
        <dbReference type="ARBA" id="ARBA00023136"/>
    </source>
</evidence>
<keyword evidence="14" id="KW-1185">Reference proteome</keyword>
<evidence type="ECO:0000256" key="2">
    <source>
        <dbReference type="ARBA" id="ARBA00022448"/>
    </source>
</evidence>
<name>A0A4R6PQJ7_9GAMM</name>
<dbReference type="InterPro" id="IPR039426">
    <property type="entry name" value="TonB-dep_rcpt-like"/>
</dbReference>
<dbReference type="InterPro" id="IPR000531">
    <property type="entry name" value="Beta-barrel_TonB"/>
</dbReference>
<keyword evidence="4 8" id="KW-0812">Transmembrane</keyword>
<organism evidence="13 14">
    <name type="scientific">Idiomarina aquatica</name>
    <dbReference type="NCBI Taxonomy" id="1327752"/>
    <lineage>
        <taxon>Bacteria</taxon>
        <taxon>Pseudomonadati</taxon>
        <taxon>Pseudomonadota</taxon>
        <taxon>Gammaproteobacteria</taxon>
        <taxon>Alteromonadales</taxon>
        <taxon>Idiomarinaceae</taxon>
        <taxon>Idiomarina</taxon>
    </lineage>
</organism>
<evidence type="ECO:0000313" key="14">
    <source>
        <dbReference type="Proteomes" id="UP000295531"/>
    </source>
</evidence>
<keyword evidence="10" id="KW-0732">Signal</keyword>
<evidence type="ECO:0000256" key="4">
    <source>
        <dbReference type="ARBA" id="ARBA00022692"/>
    </source>
</evidence>
<evidence type="ECO:0000256" key="7">
    <source>
        <dbReference type="ARBA" id="ARBA00023237"/>
    </source>
</evidence>
<accession>A0A4R6PQJ7</accession>
<dbReference type="OrthoDB" id="176248at2"/>
<dbReference type="RefSeq" id="WP_133538718.1">
    <property type="nucleotide sequence ID" value="NZ_SNXI01000002.1"/>
</dbReference>
<keyword evidence="7 8" id="KW-0998">Cell outer membrane</keyword>
<keyword evidence="3 8" id="KW-1134">Transmembrane beta strand</keyword>
<evidence type="ECO:0000256" key="10">
    <source>
        <dbReference type="SAM" id="SignalP"/>
    </source>
</evidence>
<gene>
    <name evidence="13" type="ORF">DEU29_102158</name>
</gene>
<keyword evidence="2 8" id="KW-0813">Transport</keyword>
<dbReference type="Pfam" id="PF07715">
    <property type="entry name" value="Plug"/>
    <property type="match status" value="1"/>
</dbReference>
<dbReference type="PROSITE" id="PS52016">
    <property type="entry name" value="TONB_DEPENDENT_REC_3"/>
    <property type="match status" value="1"/>
</dbReference>
<feature type="domain" description="TonB-dependent receptor plug" evidence="12">
    <location>
        <begin position="52"/>
        <end position="171"/>
    </location>
</feature>
<keyword evidence="6 8" id="KW-0472">Membrane</keyword>
<evidence type="ECO:0000256" key="9">
    <source>
        <dbReference type="RuleBase" id="RU003357"/>
    </source>
</evidence>
<keyword evidence="13" id="KW-0675">Receptor</keyword>
<comment type="subcellular location">
    <subcellularLocation>
        <location evidence="1 8">Cell outer membrane</location>
        <topology evidence="1 8">Multi-pass membrane protein</topology>
    </subcellularLocation>
</comment>
<dbReference type="SUPFAM" id="SSF56935">
    <property type="entry name" value="Porins"/>
    <property type="match status" value="1"/>
</dbReference>
<evidence type="ECO:0000259" key="11">
    <source>
        <dbReference type="Pfam" id="PF00593"/>
    </source>
</evidence>
<comment type="caution">
    <text evidence="13">The sequence shown here is derived from an EMBL/GenBank/DDBJ whole genome shotgun (WGS) entry which is preliminary data.</text>
</comment>
<evidence type="ECO:0000256" key="5">
    <source>
        <dbReference type="ARBA" id="ARBA00023077"/>
    </source>
</evidence>
<dbReference type="AlphaFoldDB" id="A0A4R6PQJ7"/>
<reference evidence="13 14" key="1">
    <citation type="submission" date="2019-03" db="EMBL/GenBank/DDBJ databases">
        <title>Freshwater and sediment microbial communities from various areas in North America, analyzing microbe dynamics in response to fracking.</title>
        <authorList>
            <person name="Lamendella R."/>
        </authorList>
    </citation>
    <scope>NUCLEOTIDE SEQUENCE [LARGE SCALE GENOMIC DNA]</scope>
    <source>
        <strain evidence="13 14">18_TX</strain>
    </source>
</reference>
<evidence type="ECO:0000256" key="3">
    <source>
        <dbReference type="ARBA" id="ARBA00022452"/>
    </source>
</evidence>
<protein>
    <submittedName>
        <fullName evidence="13">TonB-dependent receptor-like protein</fullName>
    </submittedName>
</protein>
<dbReference type="InterPro" id="IPR036942">
    <property type="entry name" value="Beta-barrel_TonB_sf"/>
</dbReference>
<dbReference type="GO" id="GO:0009279">
    <property type="term" value="C:cell outer membrane"/>
    <property type="evidence" value="ECO:0007669"/>
    <property type="project" value="UniProtKB-SubCell"/>
</dbReference>
<comment type="similarity">
    <text evidence="8 9">Belongs to the TonB-dependent receptor family.</text>
</comment>
<evidence type="ECO:0000313" key="13">
    <source>
        <dbReference type="EMBL" id="TDP40258.1"/>
    </source>
</evidence>
<dbReference type="Gene3D" id="2.40.170.20">
    <property type="entry name" value="TonB-dependent receptor, beta-barrel domain"/>
    <property type="match status" value="1"/>
</dbReference>
<feature type="signal peptide" evidence="10">
    <location>
        <begin position="1"/>
        <end position="25"/>
    </location>
</feature>
<sequence>MNNSFKYSLCALAIGAVFASPVSYAQQDEAQAENDRLERIQVTGSRINRTDMEGASPVEVISRDDIEASGFNNLQQLLERLPSAGVGTFSTQGNSQDTTANGSAAISLRGFGADSTLVLLNGRRVAVSSFAEGVANSFVDINTIPVAAIERIDILKDGASAIYGSDAVAGVVNIILRDDFVGTELSVSHGGTTGDVNYEETSMSLVWGTGDDKGNTTVIMDYWKNTSIFGAEFGRNGTANQAPYGGNDFRSSRGFPGSFIVDGAEQPDPDCPPSSTVGTRCVFDYGPYAQIFPEAERVGAIIQSRRELSRDVEAYIEIAAQHNRSMAGGAPTPLDADAGLYVPADHPNNPWGERVDINFFRTVDAGARIWDVESDTLRFIAGLRGDLDGWNWDVSYQKGRSEGMQTGSREQGWVRTDFLQEQINLGNYNPFGGTINDPAVINDITTSLVRRGESHLTAMDASIAGEAFQLGDHWVSMAAGLEYREEDVFDQPDDQFQRGLIFGTESVQAEAARDQWAAYVEFLVPITDQLELTAAGRYDDYSDFGSTFNPQFKLQWRPSDDVTLRASYGEGFRAPSLAQIGLGPSQVSTFFVDTFRCEADNESCVPLDYTIVFSGSDGLEPEESSNYNIGGIWQVTDAFDISADYWSIEQDNKIVQNDFENVYAANCNDQNSTVCERRDPLPGDRLGELAVLYNTYVNLSSQEAAGLDFSANYTWQVQQLGDIRLGVDWSYMSKFEKDGIDYAGEYEYPEHRWTARAEWARDAFGVNLNLNYIGEFEDYQAPADVEASKTRMVDSQLLVDLQAYYDVTSNFRVTLGSTNLFDEEPPEAFNNDLYGYAPSVHNPRGRFVYTKLSYSF</sequence>
<proteinExistence type="inferred from homology"/>
<dbReference type="Proteomes" id="UP000295531">
    <property type="component" value="Unassembled WGS sequence"/>
</dbReference>
<evidence type="ECO:0000256" key="1">
    <source>
        <dbReference type="ARBA" id="ARBA00004571"/>
    </source>
</evidence>